<organism evidence="3 4">
    <name type="scientific">Pseudonocardia acidicola</name>
    <dbReference type="NCBI Taxonomy" id="2724939"/>
    <lineage>
        <taxon>Bacteria</taxon>
        <taxon>Bacillati</taxon>
        <taxon>Actinomycetota</taxon>
        <taxon>Actinomycetes</taxon>
        <taxon>Pseudonocardiales</taxon>
        <taxon>Pseudonocardiaceae</taxon>
        <taxon>Pseudonocardia</taxon>
    </lineage>
</organism>
<dbReference type="SUPFAM" id="SSF55464">
    <property type="entry name" value="Origin of replication-binding domain, RBD-like"/>
    <property type="match status" value="1"/>
</dbReference>
<proteinExistence type="predicted"/>
<reference evidence="3 4" key="1">
    <citation type="submission" date="2020-04" db="EMBL/GenBank/DDBJ databases">
        <authorList>
            <person name="Klaysubun C."/>
            <person name="Duangmal K."/>
            <person name="Lipun K."/>
        </authorList>
    </citation>
    <scope>NUCLEOTIDE SEQUENCE [LARGE SCALE GENOMIC DNA]</scope>
    <source>
        <strain evidence="3 4">K10HN5</strain>
    </source>
</reference>
<evidence type="ECO:0000259" key="2">
    <source>
        <dbReference type="Pfam" id="PF08751"/>
    </source>
</evidence>
<feature type="domain" description="TrwC relaxase" evidence="2">
    <location>
        <begin position="47"/>
        <end position="379"/>
    </location>
</feature>
<feature type="compositionally biased region" description="Basic and acidic residues" evidence="1">
    <location>
        <begin position="1314"/>
        <end position="1341"/>
    </location>
</feature>
<protein>
    <submittedName>
        <fullName evidence="3">Relaxase domain-containing protein</fullName>
    </submittedName>
</protein>
<dbReference type="Pfam" id="PF13604">
    <property type="entry name" value="AAA_30"/>
    <property type="match status" value="1"/>
</dbReference>
<dbReference type="NCBIfam" id="NF041492">
    <property type="entry name" value="MobF"/>
    <property type="match status" value="1"/>
</dbReference>
<gene>
    <name evidence="3" type="ORF">HF526_08235</name>
</gene>
<sequence>MLTITAVSAGAVDYLLRGSGCAQHAHASSPAEAGVERAVDLDGGGAQYLLASAEHEPAGVWFGAGLEMVGIAPGTQAGEADVRAVFGKLQHPSAVDEDGSPAFLGRRPRQFRSTADRVAARLAAEPDASEERIREISNEVRASGRKPVAYYDLTFSPVKSVSVLHAALLAEGRTADAAKVVGAHREAIAEAMAWAEEQAAYTRSGYHGKTVDGRSVGVYERATGLVWTRWDHSTNRNQEPQLHSHVAVLNRVVTASDGEIRALDGAGFKPIKQGIDALYRSAYERLLGEWLGVVFAQRPDGKAREILGIDQELLAAASGRARQVEANLEVMVREFEATHGRAPSPAQRKAMHHRAWAQDRAAKTHDVSPRRQLDNWAATRRGELRTSLVNAAGHAQHVAEYGHPDQRDYAHRTREEVLAAAVEAVQAQYPTWRLGNLIDEIEKQVRRTPSMVGSYPELANEVLRQGARYGVVAVTAPDPGPVPVALQREDGKSKYRALNDERYTTVDQLATEVGIVARARLTGAPALAGAELELARVELIAAGLGPDQQAAVLGILSSGRCGDVLIGPAGAGKSTTVGALARTWEDRVGGRVIGLATSQAAAMVLADDGVAAVNTTVFLNRFTPDANGNVAERVRPGDLFILDEAGMSSTAELEAISRIVATGGGKLLYTGDHEQLVAVGAGGMLELLARDNGAFELTEVHRFTQEWEREASVRLRAGDESVLDLYETHGRLRGGTRDEMATAAVRGYLADTIAGKESLLIVGRNDEATELSAQIRAELVALGRVAPEVIGTARDGNLIGVGDVIQARRNDWTIRVDGPGMVTNRVTYRVLGRDPFTGALRVADKNGLVAHLPHSYVEQHVTLAYAVTDYAAQGLTVDTGHDLVDIYTRRSSAYPGGTRGRECNTFYVVSVQEPDAHQPERLESTARAVMAQILANADADGTAAELERRTGVEAGRSLAFVGTQWDLLTAEYGRDRYTDTLAGLLPEGWMDQVIGETGYGRLMRTVREAELAGHDPAAVLEEAVTARGLVGADSVSDVLRWRIRSLTGDRTPERQVPAGDWAALTVPMGGPVGDYARVLAQVATARQRELGWRAAEELPAWALEHLGAPPADQQQRVEWERRAGIAAAYRDLAGVADTSISLGAAPSREQVFHRVLWQQAYAALGAPTDALDYAMASDSELRGMREDYRREQTWAPYYVAEELRDARLAAQSYRQDAVLWRAEAEQLAAGSPERAQADADLAQAEQLADLYAARAEHLAAINTARDQWFRDAAPARTRYEMAGDELVRRGLPRDPQPTVGEQTELFGVVEPDETPARQRGRDVEPNDTQLRLDLDLDRGDETVADEPVVVVRAPAQGEPAPGQEAGRDQHEHTGPRPTRSAQDLDDESLRREVVDENQVEFFAAAPAVADVAAAGPLRGEPGAVTAPEHGAGAGPVTVGEARRQAKISAALRAARGQDPEPTGRVQDWEIDRDQAADQRADAHRSRDHGEAPDRSRELTLDRDLDKDADMGMRIGF</sequence>
<evidence type="ECO:0000313" key="3">
    <source>
        <dbReference type="EMBL" id="NMH97303.1"/>
    </source>
</evidence>
<feature type="compositionally biased region" description="Basic and acidic residues" evidence="1">
    <location>
        <begin position="1365"/>
        <end position="1374"/>
    </location>
</feature>
<comment type="caution">
    <text evidence="3">The sequence shown here is derived from an EMBL/GenBank/DDBJ whole genome shotgun (WGS) entry which is preliminary data.</text>
</comment>
<dbReference type="Proteomes" id="UP000820669">
    <property type="component" value="Unassembled WGS sequence"/>
</dbReference>
<dbReference type="RefSeq" id="WP_169380755.1">
    <property type="nucleotide sequence ID" value="NZ_JAAXLA010000011.1"/>
</dbReference>
<keyword evidence="4" id="KW-1185">Reference proteome</keyword>
<accession>A0ABX1SAV6</accession>
<dbReference type="EMBL" id="JAAXLA010000011">
    <property type="protein sequence ID" value="NMH97303.1"/>
    <property type="molecule type" value="Genomic_DNA"/>
</dbReference>
<dbReference type="SUPFAM" id="SSF52540">
    <property type="entry name" value="P-loop containing nucleoside triphosphate hydrolases"/>
    <property type="match status" value="2"/>
</dbReference>
<evidence type="ECO:0000313" key="4">
    <source>
        <dbReference type="Proteomes" id="UP000820669"/>
    </source>
</evidence>
<dbReference type="Gene3D" id="3.40.50.300">
    <property type="entry name" value="P-loop containing nucleotide triphosphate hydrolases"/>
    <property type="match status" value="1"/>
</dbReference>
<evidence type="ECO:0000256" key="1">
    <source>
        <dbReference type="SAM" id="MobiDB-lite"/>
    </source>
</evidence>
<dbReference type="InterPro" id="IPR014862">
    <property type="entry name" value="TrwC"/>
</dbReference>
<dbReference type="InterPro" id="IPR027417">
    <property type="entry name" value="P-loop_NTPase"/>
</dbReference>
<name>A0ABX1SAV6_9PSEU</name>
<feature type="region of interest" description="Disordered" evidence="1">
    <location>
        <begin position="1286"/>
        <end position="1387"/>
    </location>
</feature>
<feature type="compositionally biased region" description="Basic and acidic residues" evidence="1">
    <location>
        <begin position="1466"/>
        <end position="1510"/>
    </location>
</feature>
<feature type="region of interest" description="Disordered" evidence="1">
    <location>
        <begin position="1451"/>
        <end position="1516"/>
    </location>
</feature>
<dbReference type="Pfam" id="PF08751">
    <property type="entry name" value="TrwC"/>
    <property type="match status" value="1"/>
</dbReference>